<proteinExistence type="predicted"/>
<protein>
    <recommendedName>
        <fullName evidence="9">Inner membrane protein</fullName>
    </recommendedName>
</protein>
<accession>A0A2S0UQF4</accession>
<keyword evidence="2 6" id="KW-0812">Transmembrane</keyword>
<dbReference type="Pfam" id="PF09731">
    <property type="entry name" value="Mitofilin"/>
    <property type="match status" value="1"/>
</dbReference>
<feature type="transmembrane region" description="Helical" evidence="6">
    <location>
        <begin position="41"/>
        <end position="63"/>
    </location>
</feature>
<dbReference type="KEGG" id="geh:HYN69_17415"/>
<dbReference type="Proteomes" id="UP000244496">
    <property type="component" value="Chromosome"/>
</dbReference>
<evidence type="ECO:0000256" key="6">
    <source>
        <dbReference type="SAM" id="Phobius"/>
    </source>
</evidence>
<evidence type="ECO:0000256" key="4">
    <source>
        <dbReference type="ARBA" id="ARBA00023136"/>
    </source>
</evidence>
<sequence>MASVTPETPLPDADLVAEVEASETPPPAPPKQEAAKPRSRVFAAFVALVFGGVLAAGAGFALARFVPELLAMPAAPAVPDAEIEALKAQVAALPAPDAGLTDRLSAVEATLSDLASRVAAVESRPAGAGDPALAAEVKALQDRVAAIGTGTAQPEAITAAVEAAEARLKEAEAKAADLAAKSDANAAAARKAAAVDRIAAALDTGAPFAAVAADMELPPALADHAATGLPSVAALREAFPAAARAALEEALRANMGESWTDRVSSFLRSQTGLRSLTPREGGDPDAILSRAEAALGQGDVPAAVAELDALPEAAKPPLADWIAQARLRTEGEAALAALAGAQ</sequence>
<dbReference type="Gene3D" id="1.10.287.1490">
    <property type="match status" value="1"/>
</dbReference>
<evidence type="ECO:0000256" key="5">
    <source>
        <dbReference type="SAM" id="MobiDB-lite"/>
    </source>
</evidence>
<feature type="region of interest" description="Disordered" evidence="5">
    <location>
        <begin position="1"/>
        <end position="35"/>
    </location>
</feature>
<dbReference type="AlphaFoldDB" id="A0A2S0UQF4"/>
<keyword evidence="3 6" id="KW-1133">Transmembrane helix</keyword>
<dbReference type="EMBL" id="CP028918">
    <property type="protein sequence ID" value="AWB50044.1"/>
    <property type="molecule type" value="Genomic_DNA"/>
</dbReference>
<dbReference type="GO" id="GO:0016020">
    <property type="term" value="C:membrane"/>
    <property type="evidence" value="ECO:0007669"/>
    <property type="project" value="UniProtKB-SubCell"/>
</dbReference>
<dbReference type="InterPro" id="IPR019133">
    <property type="entry name" value="MIC60"/>
</dbReference>
<evidence type="ECO:0000313" key="8">
    <source>
        <dbReference type="Proteomes" id="UP000244496"/>
    </source>
</evidence>
<dbReference type="OrthoDB" id="7659420at2"/>
<dbReference type="RefSeq" id="WP_108436856.1">
    <property type="nucleotide sequence ID" value="NZ_CP028918.1"/>
</dbReference>
<name>A0A2S0UQF4_9RHOB</name>
<keyword evidence="4 6" id="KW-0472">Membrane</keyword>
<keyword evidence="8" id="KW-1185">Reference proteome</keyword>
<evidence type="ECO:0000256" key="2">
    <source>
        <dbReference type="ARBA" id="ARBA00022692"/>
    </source>
</evidence>
<comment type="subcellular location">
    <subcellularLocation>
        <location evidence="1">Membrane</location>
    </subcellularLocation>
</comment>
<reference evidence="7 8" key="1">
    <citation type="submission" date="2018-04" db="EMBL/GenBank/DDBJ databases">
        <title>Genome sequencing of Gemmobacter.</title>
        <authorList>
            <person name="Yi H."/>
            <person name="Baek M.-G."/>
        </authorList>
    </citation>
    <scope>NUCLEOTIDE SEQUENCE [LARGE SCALE GENOMIC DNA]</scope>
    <source>
        <strain evidence="7 8">HYN0069</strain>
    </source>
</reference>
<gene>
    <name evidence="7" type="ORF">HYN69_17415</name>
</gene>
<evidence type="ECO:0000256" key="3">
    <source>
        <dbReference type="ARBA" id="ARBA00022989"/>
    </source>
</evidence>
<evidence type="ECO:0000256" key="1">
    <source>
        <dbReference type="ARBA" id="ARBA00004370"/>
    </source>
</evidence>
<evidence type="ECO:0000313" key="7">
    <source>
        <dbReference type="EMBL" id="AWB50044.1"/>
    </source>
</evidence>
<evidence type="ECO:0008006" key="9">
    <source>
        <dbReference type="Google" id="ProtNLM"/>
    </source>
</evidence>
<organism evidence="7 8">
    <name type="scientific">Paragemmobacter aquarius</name>
    <dbReference type="NCBI Taxonomy" id="2169400"/>
    <lineage>
        <taxon>Bacteria</taxon>
        <taxon>Pseudomonadati</taxon>
        <taxon>Pseudomonadota</taxon>
        <taxon>Alphaproteobacteria</taxon>
        <taxon>Rhodobacterales</taxon>
        <taxon>Paracoccaceae</taxon>
        <taxon>Paragemmobacter</taxon>
    </lineage>
</organism>